<dbReference type="SUPFAM" id="SSF54862">
    <property type="entry name" value="4Fe-4S ferredoxins"/>
    <property type="match status" value="1"/>
</dbReference>
<dbReference type="PROSITE" id="PS51379">
    <property type="entry name" value="4FE4S_FER_2"/>
    <property type="match status" value="2"/>
</dbReference>
<dbReference type="InterPro" id="IPR050572">
    <property type="entry name" value="Fe-S_Ferredoxin"/>
</dbReference>
<keyword evidence="3" id="KW-0813">Transport</keyword>
<sequence length="116" mass="12926">MNVITGLTRGGEEYTPEFVMEIKQSNCIGCGRCFKVCPRDVFELIDREDADIKEADDYEDEYGDDYEDGYGDDDEFSDDTSMVMSIQNGMDCIGCGSCARICPKKCFTHAPQGVEA</sequence>
<evidence type="ECO:0000256" key="11">
    <source>
        <dbReference type="ARBA" id="ARBA00030616"/>
    </source>
</evidence>
<name>A0A450THX1_9GAMM</name>
<keyword evidence="7" id="KW-0249">Electron transport</keyword>
<dbReference type="PROSITE" id="PS00198">
    <property type="entry name" value="4FE4S_FER_1"/>
    <property type="match status" value="2"/>
</dbReference>
<dbReference type="GO" id="GO:0046872">
    <property type="term" value="F:metal ion binding"/>
    <property type="evidence" value="ECO:0007669"/>
    <property type="project" value="UniProtKB-KW"/>
</dbReference>
<keyword evidence="6" id="KW-0677">Repeat</keyword>
<dbReference type="PANTHER" id="PTHR43687">
    <property type="entry name" value="ADENYLYLSULFATE REDUCTASE, BETA SUBUNIT"/>
    <property type="match status" value="1"/>
</dbReference>
<comment type="cofactor">
    <cofactor evidence="1">
        <name>[4Fe-4S] cluster</name>
        <dbReference type="ChEBI" id="CHEBI:49883"/>
    </cofactor>
</comment>
<evidence type="ECO:0000256" key="10">
    <source>
        <dbReference type="ARBA" id="ARBA00023231"/>
    </source>
</evidence>
<dbReference type="GO" id="GO:0051539">
    <property type="term" value="F:4 iron, 4 sulfur cluster binding"/>
    <property type="evidence" value="ECO:0007669"/>
    <property type="project" value="UniProtKB-KW"/>
</dbReference>
<dbReference type="AlphaFoldDB" id="A0A450THX1"/>
<evidence type="ECO:0000259" key="12">
    <source>
        <dbReference type="PROSITE" id="PS51379"/>
    </source>
</evidence>
<protein>
    <recommendedName>
        <fullName evidence="11">Ferredoxin III</fullName>
    </recommendedName>
</protein>
<evidence type="ECO:0000256" key="5">
    <source>
        <dbReference type="ARBA" id="ARBA00022723"/>
    </source>
</evidence>
<feature type="domain" description="4Fe-4S ferredoxin-type" evidence="12">
    <location>
        <begin position="82"/>
        <end position="112"/>
    </location>
</feature>
<keyword evidence="4" id="KW-0004">4Fe-4S</keyword>
<evidence type="ECO:0000256" key="6">
    <source>
        <dbReference type="ARBA" id="ARBA00022737"/>
    </source>
</evidence>
<keyword evidence="9" id="KW-0411">Iron-sulfur</keyword>
<evidence type="ECO:0000313" key="13">
    <source>
        <dbReference type="EMBL" id="VFJ66762.1"/>
    </source>
</evidence>
<dbReference type="Pfam" id="PF13237">
    <property type="entry name" value="Fer4_10"/>
    <property type="match status" value="1"/>
</dbReference>
<dbReference type="InterPro" id="IPR014283">
    <property type="entry name" value="FdIII_4_nif"/>
</dbReference>
<dbReference type="NCBIfam" id="TIGR02936">
    <property type="entry name" value="fdxN_nitrog"/>
    <property type="match status" value="1"/>
</dbReference>
<dbReference type="Gene3D" id="3.30.70.20">
    <property type="match status" value="1"/>
</dbReference>
<dbReference type="Gene3D" id="3.30.70.3270">
    <property type="match status" value="1"/>
</dbReference>
<proteinExistence type="predicted"/>
<organism evidence="13">
    <name type="scientific">Candidatus Kentrum sp. FW</name>
    <dbReference type="NCBI Taxonomy" id="2126338"/>
    <lineage>
        <taxon>Bacteria</taxon>
        <taxon>Pseudomonadati</taxon>
        <taxon>Pseudomonadota</taxon>
        <taxon>Gammaproteobacteria</taxon>
        <taxon>Candidatus Kentrum</taxon>
    </lineage>
</organism>
<dbReference type="EMBL" id="CAADFE010000010">
    <property type="protein sequence ID" value="VFJ66762.1"/>
    <property type="molecule type" value="Genomic_DNA"/>
</dbReference>
<evidence type="ECO:0000256" key="7">
    <source>
        <dbReference type="ARBA" id="ARBA00022982"/>
    </source>
</evidence>
<evidence type="ECO:0000256" key="3">
    <source>
        <dbReference type="ARBA" id="ARBA00022448"/>
    </source>
</evidence>
<dbReference type="PANTHER" id="PTHR43687:SF1">
    <property type="entry name" value="FERREDOXIN III"/>
    <property type="match status" value="1"/>
</dbReference>
<dbReference type="InterPro" id="IPR017896">
    <property type="entry name" value="4Fe4S_Fe-S-bd"/>
</dbReference>
<evidence type="ECO:0000256" key="8">
    <source>
        <dbReference type="ARBA" id="ARBA00023004"/>
    </source>
</evidence>
<evidence type="ECO:0000256" key="1">
    <source>
        <dbReference type="ARBA" id="ARBA00001966"/>
    </source>
</evidence>
<dbReference type="InterPro" id="IPR017900">
    <property type="entry name" value="4Fe4S_Fe_S_CS"/>
</dbReference>
<evidence type="ECO:0000256" key="2">
    <source>
        <dbReference type="ARBA" id="ARBA00003532"/>
    </source>
</evidence>
<keyword evidence="8" id="KW-0408">Iron</keyword>
<comment type="function">
    <text evidence="2">Ferredoxins are iron-sulfur proteins that transfer electrons in a wide variety of metabolic reactions.</text>
</comment>
<keyword evidence="5" id="KW-0479">Metal-binding</keyword>
<feature type="domain" description="4Fe-4S ferredoxin-type" evidence="12">
    <location>
        <begin position="18"/>
        <end position="47"/>
    </location>
</feature>
<keyword evidence="10" id="KW-0535">Nitrogen fixation</keyword>
<evidence type="ECO:0000256" key="4">
    <source>
        <dbReference type="ARBA" id="ARBA00022485"/>
    </source>
</evidence>
<accession>A0A450THX1</accession>
<gene>
    <name evidence="13" type="ORF">BECKFW1821C_GA0114237_101065</name>
</gene>
<reference evidence="13" key="1">
    <citation type="submission" date="2019-02" db="EMBL/GenBank/DDBJ databases">
        <authorList>
            <person name="Gruber-Vodicka R. H."/>
            <person name="Seah K. B. B."/>
        </authorList>
    </citation>
    <scope>NUCLEOTIDE SEQUENCE</scope>
    <source>
        <strain evidence="13">BECK_BZ131</strain>
    </source>
</reference>
<evidence type="ECO:0000256" key="9">
    <source>
        <dbReference type="ARBA" id="ARBA00023014"/>
    </source>
</evidence>